<keyword evidence="4" id="KW-1185">Reference proteome</keyword>
<feature type="region of interest" description="Disordered" evidence="1">
    <location>
        <begin position="351"/>
        <end position="484"/>
    </location>
</feature>
<dbReference type="Pfam" id="PF13949">
    <property type="entry name" value="ALIX_LYPXL_bnd"/>
    <property type="match status" value="1"/>
</dbReference>
<dbReference type="Proteomes" id="UP000737018">
    <property type="component" value="Unassembled WGS sequence"/>
</dbReference>
<evidence type="ECO:0000313" key="4">
    <source>
        <dbReference type="Proteomes" id="UP000737018"/>
    </source>
</evidence>
<feature type="domain" description="ALIX V-shaped" evidence="2">
    <location>
        <begin position="132"/>
        <end position="331"/>
    </location>
</feature>
<comment type="caution">
    <text evidence="3">The sequence shown here is derived from an EMBL/GenBank/DDBJ whole genome shotgun (WGS) entry which is preliminary data.</text>
</comment>
<protein>
    <recommendedName>
        <fullName evidence="2">ALIX V-shaped domain-containing protein</fullName>
    </recommendedName>
</protein>
<name>A0A8J4RP36_9ROSI</name>
<accession>A0A8J4RP36</accession>
<evidence type="ECO:0000259" key="2">
    <source>
        <dbReference type="Pfam" id="PF13949"/>
    </source>
</evidence>
<feature type="compositionally biased region" description="Polar residues" evidence="1">
    <location>
        <begin position="360"/>
        <end position="373"/>
    </location>
</feature>
<dbReference type="PANTHER" id="PTHR23030">
    <property type="entry name" value="PCD6 INTERACTING PROTEIN-RELATED"/>
    <property type="match status" value="1"/>
</dbReference>
<reference evidence="3" key="1">
    <citation type="submission" date="2020-03" db="EMBL/GenBank/DDBJ databases">
        <title>Castanea mollissima Vanexum genome sequencing.</title>
        <authorList>
            <person name="Staton M."/>
        </authorList>
    </citation>
    <scope>NUCLEOTIDE SEQUENCE</scope>
    <source>
        <tissue evidence="3">Leaf</tissue>
    </source>
</reference>
<dbReference type="AlphaFoldDB" id="A0A8J4RP36"/>
<gene>
    <name evidence="3" type="ORF">CMV_006727</name>
</gene>
<dbReference type="PANTHER" id="PTHR23030:SF30">
    <property type="entry name" value="TYROSINE-PROTEIN PHOSPHATASE NON-RECEPTOR TYPE 23"/>
    <property type="match status" value="1"/>
</dbReference>
<organism evidence="3 4">
    <name type="scientific">Castanea mollissima</name>
    <name type="common">Chinese chestnut</name>
    <dbReference type="NCBI Taxonomy" id="60419"/>
    <lineage>
        <taxon>Eukaryota</taxon>
        <taxon>Viridiplantae</taxon>
        <taxon>Streptophyta</taxon>
        <taxon>Embryophyta</taxon>
        <taxon>Tracheophyta</taxon>
        <taxon>Spermatophyta</taxon>
        <taxon>Magnoliopsida</taxon>
        <taxon>eudicotyledons</taxon>
        <taxon>Gunneridae</taxon>
        <taxon>Pentapetalae</taxon>
        <taxon>rosids</taxon>
        <taxon>fabids</taxon>
        <taxon>Fagales</taxon>
        <taxon>Fagaceae</taxon>
        <taxon>Castanea</taxon>
    </lineage>
</organism>
<sequence length="484" mass="54789">MCGNIKSLSVWEGHELVILALEIKECLNFADSPRGGLPAPNLTLLKVHDCLCLKSLPETWIRSSHLFKFWISQTVNKLSLFQKESAFLRKTSTSLSTLPIKEFQNLRSLDKKGLQLLTSLQLLSILDCPRLNLSQAAESDGRIERSVREHSALMSILDRRPIESALPSLARPIMSLDANEDAVVGALKQSLRQLETLGAQRAGLEDMLKEMKRKDDILPKLMTSTGSYEDLFRKEISKYDRISEDIAHNIEAQEQLLLQIQAQNDDFSAIFNLEDYKASREKCYKQIQAAIAKFREIKENINEGLKFYVTLQDAITNVKQQCSDFVMTRNIQCREMTEDVQRQMAGLNFQDNKNAGAYNNYPSVGHQNQRSNSQQQADPRPQAPYYQPPEQPTMPGYGPPPPAYSSPQVPSPYHVPPTSVPYPHPQAQQQQSHASHEYGQPAYPGWRGPYYNAHAQQSGSHPRPPYTIPAPYPPPHQSGYYKQQ</sequence>
<dbReference type="Gene3D" id="1.20.140.50">
    <property type="entry name" value="alix/aip1 like domains"/>
    <property type="match status" value="1"/>
</dbReference>
<feature type="compositionally biased region" description="Low complexity" evidence="1">
    <location>
        <begin position="374"/>
        <end position="385"/>
    </location>
</feature>
<feature type="compositionally biased region" description="Pro residues" evidence="1">
    <location>
        <begin position="386"/>
        <end position="424"/>
    </location>
</feature>
<evidence type="ECO:0000256" key="1">
    <source>
        <dbReference type="SAM" id="MobiDB-lite"/>
    </source>
</evidence>
<dbReference type="GO" id="GO:0005768">
    <property type="term" value="C:endosome"/>
    <property type="evidence" value="ECO:0007669"/>
    <property type="project" value="TreeGrafter"/>
</dbReference>
<dbReference type="OrthoDB" id="1686088at2759"/>
<feature type="compositionally biased region" description="Pro residues" evidence="1">
    <location>
        <begin position="462"/>
        <end position="476"/>
    </location>
</feature>
<dbReference type="GO" id="GO:0043328">
    <property type="term" value="P:protein transport to vacuole involved in ubiquitin-dependent protein catabolic process via the multivesicular body sorting pathway"/>
    <property type="evidence" value="ECO:0007669"/>
    <property type="project" value="TreeGrafter"/>
</dbReference>
<evidence type="ECO:0000313" key="3">
    <source>
        <dbReference type="EMBL" id="KAF3969484.1"/>
    </source>
</evidence>
<dbReference type="EMBL" id="JRKL02000643">
    <property type="protein sequence ID" value="KAF3969484.1"/>
    <property type="molecule type" value="Genomic_DNA"/>
</dbReference>
<proteinExistence type="predicted"/>
<dbReference type="InterPro" id="IPR025304">
    <property type="entry name" value="ALIX_V_dom"/>
</dbReference>